<dbReference type="Gene3D" id="3.40.50.980">
    <property type="match status" value="1"/>
</dbReference>
<dbReference type="OrthoDB" id="9757559at2"/>
<dbReference type="RefSeq" id="WP_045959265.1">
    <property type="nucleotide sequence ID" value="NZ_FO704551.1"/>
</dbReference>
<dbReference type="Proteomes" id="UP000032735">
    <property type="component" value="Chromosome"/>
</dbReference>
<dbReference type="SUPFAM" id="SSF56801">
    <property type="entry name" value="Acetyl-CoA synthetase-like"/>
    <property type="match status" value="1"/>
</dbReference>
<dbReference type="HOGENOM" id="CLU_2764029_0_0_6"/>
<evidence type="ECO:0000313" key="2">
    <source>
        <dbReference type="Proteomes" id="UP000032735"/>
    </source>
</evidence>
<dbReference type="EMBL" id="FO704551">
    <property type="protein sequence ID" value="CDG22306.1"/>
    <property type="molecule type" value="Genomic_DNA"/>
</dbReference>
<name>A0A068R5Z1_9GAMM</name>
<organism evidence="1 2">
    <name type="scientific">Xenorhabdus poinarii G6</name>
    <dbReference type="NCBI Taxonomy" id="1354304"/>
    <lineage>
        <taxon>Bacteria</taxon>
        <taxon>Pseudomonadati</taxon>
        <taxon>Pseudomonadota</taxon>
        <taxon>Gammaproteobacteria</taxon>
        <taxon>Enterobacterales</taxon>
        <taxon>Morganellaceae</taxon>
        <taxon>Xenorhabdus</taxon>
    </lineage>
</organism>
<keyword evidence="2" id="KW-1185">Reference proteome</keyword>
<gene>
    <name evidence="1" type="ORF">XPG1_2654</name>
</gene>
<accession>A0A068R5Z1</accession>
<reference evidence="1 2" key="1">
    <citation type="submission" date="2013-07" db="EMBL/GenBank/DDBJ databases">
        <authorList>
            <person name="Genoscope - CEA"/>
        </authorList>
    </citation>
    <scope>NUCLEOTIDE SEQUENCE [LARGE SCALE GENOMIC DNA]</scope>
    <source>
        <strain evidence="1 2">G6</strain>
    </source>
</reference>
<dbReference type="STRING" id="1354304.XPG1_2654"/>
<dbReference type="KEGG" id="xpo:XPG1_2654"/>
<proteinExistence type="predicted"/>
<evidence type="ECO:0000313" key="1">
    <source>
        <dbReference type="EMBL" id="CDG22306.1"/>
    </source>
</evidence>
<protein>
    <submittedName>
        <fullName evidence="1">Uncharacterized protein</fullName>
    </submittedName>
</protein>
<sequence length="62" mass="7028">MPNYIDLAIFHSPLSFDAATLEIWGALLNGGCCIIHQEEMLTPQTLQRVIHLYGVNTLWVCR</sequence>
<dbReference type="AlphaFoldDB" id="A0A068R5Z1"/>